<evidence type="ECO:0000313" key="2">
    <source>
        <dbReference type="Proteomes" id="UP000306552"/>
    </source>
</evidence>
<dbReference type="EMBL" id="SWMU01000006">
    <property type="protein sequence ID" value="TKS55473.1"/>
    <property type="molecule type" value="Genomic_DNA"/>
</dbReference>
<accession>A0A4U5TNP3</accession>
<dbReference type="AlphaFoldDB" id="A0A4U5TNP3"/>
<dbReference type="OrthoDB" id="9765926at2"/>
<gene>
    <name evidence="1" type="ORF">FCN74_11940</name>
</gene>
<name>A0A4U5TNP3_9FLAO</name>
<evidence type="ECO:0000313" key="1">
    <source>
        <dbReference type="EMBL" id="TKS55473.1"/>
    </source>
</evidence>
<reference evidence="1 2" key="1">
    <citation type="submission" date="2019-04" db="EMBL/GenBank/DDBJ databases">
        <title>Psychroflexus halotolerans sp. nov., isolated from a marine solar saltern.</title>
        <authorList>
            <person name="Feng X."/>
        </authorList>
    </citation>
    <scope>NUCLEOTIDE SEQUENCE [LARGE SCALE GENOMIC DNA]</scope>
    <source>
        <strain evidence="1 2">WDS2C27</strain>
    </source>
</reference>
<dbReference type="Proteomes" id="UP000306552">
    <property type="component" value="Unassembled WGS sequence"/>
</dbReference>
<organism evidence="1 2">
    <name type="scientific">Mesohalobacter halotolerans</name>
    <dbReference type="NCBI Taxonomy" id="1883405"/>
    <lineage>
        <taxon>Bacteria</taxon>
        <taxon>Pseudomonadati</taxon>
        <taxon>Bacteroidota</taxon>
        <taxon>Flavobacteriia</taxon>
        <taxon>Flavobacteriales</taxon>
        <taxon>Flavobacteriaceae</taxon>
        <taxon>Mesohalobacter</taxon>
    </lineage>
</organism>
<protein>
    <submittedName>
        <fullName evidence="1">T9SS type B sorting domain-containing protein</fullName>
    </submittedName>
</protein>
<dbReference type="InterPro" id="IPR013783">
    <property type="entry name" value="Ig-like_fold"/>
</dbReference>
<keyword evidence="2" id="KW-1185">Reference proteome</keyword>
<comment type="caution">
    <text evidence="1">The sequence shown here is derived from an EMBL/GenBank/DDBJ whole genome shotgun (WGS) entry which is preliminary data.</text>
</comment>
<dbReference type="Pfam" id="PF13585">
    <property type="entry name" value="CHU_C"/>
    <property type="match status" value="1"/>
</dbReference>
<sequence>MLDTGLDSNNFTFEWAFNGTVLPATSPSIDATQAGTYTVTVTNINTGCQAMSSAEIIESNPPTFEVTVLTPSFSETHVVEVSNIEGQGNFEFQLDNGPWESLAPGQTTLVFSNVIPGTHIIRGRDDAGCGVTAVEFTMIDFPPFFTPNQDGVNETWNITGLSNQPNAKIYIFDRYGKLLKQLSPTGEGWDGTFNGSIMPSQDYWFRVEFIEPTTGNPSTFKSHFTLKR</sequence>
<dbReference type="NCBIfam" id="TIGR04131">
    <property type="entry name" value="Bac_Flav_CTERM"/>
    <property type="match status" value="1"/>
</dbReference>
<dbReference type="Gene3D" id="2.60.40.10">
    <property type="entry name" value="Immunoglobulins"/>
    <property type="match status" value="1"/>
</dbReference>
<dbReference type="InterPro" id="IPR026341">
    <property type="entry name" value="T9SS_type_B"/>
</dbReference>
<proteinExistence type="predicted"/>